<feature type="non-terminal residue" evidence="3">
    <location>
        <position position="1"/>
    </location>
</feature>
<protein>
    <recommendedName>
        <fullName evidence="2">HD domain-containing protein</fullName>
    </recommendedName>
</protein>
<dbReference type="AlphaFoldDB" id="A0A6G1GHU6"/>
<evidence type="ECO:0000313" key="5">
    <source>
        <dbReference type="RefSeq" id="XP_033539183.1"/>
    </source>
</evidence>
<dbReference type="Gene3D" id="1.10.3210.10">
    <property type="entry name" value="Hypothetical protein af1432"/>
    <property type="match status" value="1"/>
</dbReference>
<proteinExistence type="predicted"/>
<feature type="compositionally biased region" description="Polar residues" evidence="1">
    <location>
        <begin position="38"/>
        <end position="50"/>
    </location>
</feature>
<organism evidence="3">
    <name type="scientific">Eremomyces bilateralis CBS 781.70</name>
    <dbReference type="NCBI Taxonomy" id="1392243"/>
    <lineage>
        <taxon>Eukaryota</taxon>
        <taxon>Fungi</taxon>
        <taxon>Dikarya</taxon>
        <taxon>Ascomycota</taxon>
        <taxon>Pezizomycotina</taxon>
        <taxon>Dothideomycetes</taxon>
        <taxon>Dothideomycetes incertae sedis</taxon>
        <taxon>Eremomycetales</taxon>
        <taxon>Eremomycetaceae</taxon>
        <taxon>Eremomyces</taxon>
    </lineage>
</organism>
<dbReference type="Pfam" id="PF13023">
    <property type="entry name" value="HD_3"/>
    <property type="match status" value="1"/>
</dbReference>
<evidence type="ECO:0000313" key="4">
    <source>
        <dbReference type="Proteomes" id="UP000504638"/>
    </source>
</evidence>
<accession>A0A6G1GHU6</accession>
<reference evidence="5" key="3">
    <citation type="submission" date="2025-04" db="UniProtKB">
        <authorList>
            <consortium name="RefSeq"/>
        </authorList>
    </citation>
    <scope>IDENTIFICATION</scope>
    <source>
        <strain evidence="5">CBS 781.70</strain>
    </source>
</reference>
<dbReference type="SUPFAM" id="SSF109604">
    <property type="entry name" value="HD-domain/PDEase-like"/>
    <property type="match status" value="1"/>
</dbReference>
<dbReference type="Proteomes" id="UP000504638">
    <property type="component" value="Unplaced"/>
</dbReference>
<name>A0A6G1GHU6_9PEZI</name>
<reference evidence="3 5" key="1">
    <citation type="submission" date="2020-01" db="EMBL/GenBank/DDBJ databases">
        <authorList>
            <consortium name="DOE Joint Genome Institute"/>
            <person name="Haridas S."/>
            <person name="Albert R."/>
            <person name="Binder M."/>
            <person name="Bloem J."/>
            <person name="Labutti K."/>
            <person name="Salamov A."/>
            <person name="Andreopoulos B."/>
            <person name="Baker S.E."/>
            <person name="Barry K."/>
            <person name="Bills G."/>
            <person name="Bluhm B.H."/>
            <person name="Cannon C."/>
            <person name="Castanera R."/>
            <person name="Culley D.E."/>
            <person name="Daum C."/>
            <person name="Ezra D."/>
            <person name="Gonzalez J.B."/>
            <person name="Henrissat B."/>
            <person name="Kuo A."/>
            <person name="Liang C."/>
            <person name="Lipzen A."/>
            <person name="Lutzoni F."/>
            <person name="Magnuson J."/>
            <person name="Mondo S."/>
            <person name="Nolan M."/>
            <person name="Ohm R."/>
            <person name="Pangilinan J."/>
            <person name="Park H.-J."/>
            <person name="Ramirez L."/>
            <person name="Alfaro M."/>
            <person name="Sun H."/>
            <person name="Tritt A."/>
            <person name="Yoshinaga Y."/>
            <person name="Zwiers L.-H."/>
            <person name="Turgeon B.G."/>
            <person name="Goodwin S.B."/>
            <person name="Spatafora J.W."/>
            <person name="Crous P.W."/>
            <person name="Grigoriev I.V."/>
        </authorList>
    </citation>
    <scope>NUCLEOTIDE SEQUENCE</scope>
    <source>
        <strain evidence="3 5">CBS 781.70</strain>
    </source>
</reference>
<gene>
    <name evidence="3 5" type="ORF">P152DRAFT_386946</name>
</gene>
<dbReference type="OrthoDB" id="442176at2759"/>
<dbReference type="RefSeq" id="XP_033539183.1">
    <property type="nucleotide sequence ID" value="XM_033675859.1"/>
</dbReference>
<feature type="region of interest" description="Disordered" evidence="1">
    <location>
        <begin position="30"/>
        <end position="50"/>
    </location>
</feature>
<dbReference type="EMBL" id="ML975149">
    <property type="protein sequence ID" value="KAF1817552.1"/>
    <property type="molecule type" value="Genomic_DNA"/>
</dbReference>
<evidence type="ECO:0000259" key="2">
    <source>
        <dbReference type="Pfam" id="PF13023"/>
    </source>
</evidence>
<reference evidence="5" key="2">
    <citation type="submission" date="2020-04" db="EMBL/GenBank/DDBJ databases">
        <authorList>
            <consortium name="NCBI Genome Project"/>
        </authorList>
    </citation>
    <scope>NUCLEOTIDE SEQUENCE</scope>
    <source>
        <strain evidence="5">CBS 781.70</strain>
    </source>
</reference>
<dbReference type="GeneID" id="54416429"/>
<dbReference type="InterPro" id="IPR006674">
    <property type="entry name" value="HD_domain"/>
</dbReference>
<keyword evidence="4" id="KW-1185">Reference proteome</keyword>
<sequence length="50" mass="5526">LGRARCMFIGLVHDLGESVVGDIPTFAGIPKGRRHIRQSPSWNQPVRAQT</sequence>
<feature type="domain" description="HD" evidence="2">
    <location>
        <begin position="3"/>
        <end position="37"/>
    </location>
</feature>
<evidence type="ECO:0000313" key="3">
    <source>
        <dbReference type="EMBL" id="KAF1817552.1"/>
    </source>
</evidence>
<evidence type="ECO:0000256" key="1">
    <source>
        <dbReference type="SAM" id="MobiDB-lite"/>
    </source>
</evidence>